<keyword evidence="3" id="KW-1185">Reference proteome</keyword>
<name>G0N1V5_CAEBE</name>
<feature type="compositionally biased region" description="Basic residues" evidence="1">
    <location>
        <begin position="331"/>
        <end position="340"/>
    </location>
</feature>
<feature type="compositionally biased region" description="Basic and acidic residues" evidence="1">
    <location>
        <begin position="296"/>
        <end position="305"/>
    </location>
</feature>
<accession>G0N1V5</accession>
<dbReference type="InParanoid" id="G0N1V5"/>
<gene>
    <name evidence="2" type="ORF">CAEBREN_01473</name>
</gene>
<dbReference type="PROSITE" id="PS51257">
    <property type="entry name" value="PROKAR_LIPOPROTEIN"/>
    <property type="match status" value="1"/>
</dbReference>
<dbReference type="HOGENOM" id="CLU_774395_0_0_1"/>
<dbReference type="Proteomes" id="UP000008068">
    <property type="component" value="Unassembled WGS sequence"/>
</dbReference>
<organism evidence="3">
    <name type="scientific">Caenorhabditis brenneri</name>
    <name type="common">Nematode worm</name>
    <dbReference type="NCBI Taxonomy" id="135651"/>
    <lineage>
        <taxon>Eukaryota</taxon>
        <taxon>Metazoa</taxon>
        <taxon>Ecdysozoa</taxon>
        <taxon>Nematoda</taxon>
        <taxon>Chromadorea</taxon>
        <taxon>Rhabditida</taxon>
        <taxon>Rhabditina</taxon>
        <taxon>Rhabditomorpha</taxon>
        <taxon>Rhabditoidea</taxon>
        <taxon>Rhabditidae</taxon>
        <taxon>Peloderinae</taxon>
        <taxon>Caenorhabditis</taxon>
    </lineage>
</organism>
<reference evidence="3" key="1">
    <citation type="submission" date="2011-07" db="EMBL/GenBank/DDBJ databases">
        <authorList>
            <consortium name="Caenorhabditis brenneri Sequencing and Analysis Consortium"/>
            <person name="Wilson R.K."/>
        </authorList>
    </citation>
    <scope>NUCLEOTIDE SEQUENCE [LARGE SCALE GENOMIC DNA]</scope>
    <source>
        <strain evidence="3">PB2801</strain>
    </source>
</reference>
<dbReference type="EMBL" id="GL379828">
    <property type="protein sequence ID" value="EGT50282.1"/>
    <property type="molecule type" value="Genomic_DNA"/>
</dbReference>
<dbReference type="AlphaFoldDB" id="G0N1V5"/>
<dbReference type="PANTHER" id="PTHR38620">
    <property type="entry name" value="PROTEIN CBG07292-RELATED"/>
    <property type="match status" value="1"/>
</dbReference>
<protein>
    <submittedName>
        <fullName evidence="2">Uncharacterized protein</fullName>
    </submittedName>
</protein>
<evidence type="ECO:0000313" key="3">
    <source>
        <dbReference type="Proteomes" id="UP000008068"/>
    </source>
</evidence>
<dbReference type="eggNOG" id="ENOG502TKDU">
    <property type="taxonomic scope" value="Eukaryota"/>
</dbReference>
<feature type="region of interest" description="Disordered" evidence="1">
    <location>
        <begin position="293"/>
        <end position="344"/>
    </location>
</feature>
<feature type="compositionally biased region" description="Basic and acidic residues" evidence="1">
    <location>
        <begin position="64"/>
        <end position="73"/>
    </location>
</feature>
<sequence length="358" mass="41247">MYLLALREQKKPGENSNNWVSVSGCSSLLIAMETVAPAVSDNSPEAISLRSVNEDDNLPTTESLPKENQKMEKKSEGGWVYSKQFYSKKPLEEWATAVKYNEMFIEENGDVVPYNSFYRQDFLAKIPEVTKNKPQLTEDTDRDTCMILPVEETKQEDGSINRKAVFPEEDKLFLKEAKLPIEEGLHLKSMFPYAEQALGFMKELVVPTLVPETIKDFFVFNIADSKNANAARGCASKFHFSQMFEKSVASESLVHTYYTEKKSGFQWDPQAAEMELSPEKRADLEEKMRNSNISYFERKPNMTKEEDNDEGGTFSKPQKRRKKNNVWSYTKPKKRSRNSNKKIQEFQNNLSSYEYSII</sequence>
<evidence type="ECO:0000256" key="1">
    <source>
        <dbReference type="SAM" id="MobiDB-lite"/>
    </source>
</evidence>
<proteinExistence type="predicted"/>
<dbReference type="PANTHER" id="PTHR38620:SF1">
    <property type="entry name" value="CUE DOMAIN-CONTAINING PROTEIN-RELATED"/>
    <property type="match status" value="1"/>
</dbReference>
<evidence type="ECO:0000313" key="2">
    <source>
        <dbReference type="EMBL" id="EGT50282.1"/>
    </source>
</evidence>
<feature type="region of interest" description="Disordered" evidence="1">
    <location>
        <begin position="53"/>
        <end position="73"/>
    </location>
</feature>